<organism evidence="1">
    <name type="scientific">Pongo abelii</name>
    <name type="common">Sumatran orangutan</name>
    <name type="synonym">Pongo pygmaeus abelii</name>
    <dbReference type="NCBI Taxonomy" id="9601"/>
    <lineage>
        <taxon>Eukaryota</taxon>
        <taxon>Metazoa</taxon>
        <taxon>Chordata</taxon>
        <taxon>Craniata</taxon>
        <taxon>Vertebrata</taxon>
        <taxon>Euteleostomi</taxon>
        <taxon>Mammalia</taxon>
        <taxon>Eutheria</taxon>
        <taxon>Euarchontoglires</taxon>
        <taxon>Primates</taxon>
        <taxon>Haplorrhini</taxon>
        <taxon>Catarrhini</taxon>
        <taxon>Hominidae</taxon>
        <taxon>Pongo</taxon>
    </lineage>
</organism>
<gene>
    <name evidence="1" type="ORF">CR201_G0020877</name>
</gene>
<dbReference type="AlphaFoldDB" id="A0A2J8V9Q1"/>
<proteinExistence type="predicted"/>
<dbReference type="EMBL" id="NDHI03003427">
    <property type="protein sequence ID" value="PNJ54234.1"/>
    <property type="molecule type" value="Genomic_DNA"/>
</dbReference>
<sequence>EESENEFYIKQKKARPSVKETLQKSGVRKEFPITEAVGSDKTNRHPLECLPGLIQDKEWNEEELQKLHCTNLVSGQM</sequence>
<name>A0A2J8V9Q1_PONAB</name>
<feature type="non-terminal residue" evidence="1">
    <location>
        <position position="1"/>
    </location>
</feature>
<protein>
    <submittedName>
        <fullName evidence="1">MIS18BP1 isoform 5</fullName>
    </submittedName>
</protein>
<evidence type="ECO:0000313" key="1">
    <source>
        <dbReference type="EMBL" id="PNJ54234.1"/>
    </source>
</evidence>
<accession>A0A2J8V9Q1</accession>
<reference evidence="1" key="1">
    <citation type="submission" date="2017-12" db="EMBL/GenBank/DDBJ databases">
        <title>High-resolution comparative analysis of great ape genomes.</title>
        <authorList>
            <person name="Pollen A."/>
            <person name="Hastie A."/>
            <person name="Hormozdiari F."/>
            <person name="Dougherty M."/>
            <person name="Liu R."/>
            <person name="Chaisson M."/>
            <person name="Hoppe E."/>
            <person name="Hill C."/>
            <person name="Pang A."/>
            <person name="Hillier L."/>
            <person name="Baker C."/>
            <person name="Armstrong J."/>
            <person name="Shendure J."/>
            <person name="Paten B."/>
            <person name="Wilson R."/>
            <person name="Chao H."/>
            <person name="Schneider V."/>
            <person name="Ventura M."/>
            <person name="Kronenberg Z."/>
            <person name="Murali S."/>
            <person name="Gordon D."/>
            <person name="Cantsilieris S."/>
            <person name="Munson K."/>
            <person name="Nelson B."/>
            <person name="Raja A."/>
            <person name="Underwood J."/>
            <person name="Diekhans M."/>
            <person name="Fiddes I."/>
            <person name="Haussler D."/>
            <person name="Eichler E."/>
        </authorList>
    </citation>
    <scope>NUCLEOTIDE SEQUENCE [LARGE SCALE GENOMIC DNA]</scope>
    <source>
        <strain evidence="1">Susie</strain>
    </source>
</reference>
<comment type="caution">
    <text evidence="1">The sequence shown here is derived from an EMBL/GenBank/DDBJ whole genome shotgun (WGS) entry which is preliminary data.</text>
</comment>